<feature type="compositionally biased region" description="Basic and acidic residues" evidence="1">
    <location>
        <begin position="71"/>
        <end position="83"/>
    </location>
</feature>
<dbReference type="AlphaFoldDB" id="A0AAV7LQF9"/>
<evidence type="ECO:0000313" key="2">
    <source>
        <dbReference type="EMBL" id="KAJ1093792.1"/>
    </source>
</evidence>
<comment type="caution">
    <text evidence="2">The sequence shown here is derived from an EMBL/GenBank/DDBJ whole genome shotgun (WGS) entry which is preliminary data.</text>
</comment>
<proteinExistence type="predicted"/>
<dbReference type="EMBL" id="JANPWB010000015">
    <property type="protein sequence ID" value="KAJ1093792.1"/>
    <property type="molecule type" value="Genomic_DNA"/>
</dbReference>
<evidence type="ECO:0000313" key="3">
    <source>
        <dbReference type="Proteomes" id="UP001066276"/>
    </source>
</evidence>
<reference evidence="2" key="1">
    <citation type="journal article" date="2022" name="bioRxiv">
        <title>Sequencing and chromosome-scale assembly of the giantPleurodeles waltlgenome.</title>
        <authorList>
            <person name="Brown T."/>
            <person name="Elewa A."/>
            <person name="Iarovenko S."/>
            <person name="Subramanian E."/>
            <person name="Araus A.J."/>
            <person name="Petzold A."/>
            <person name="Susuki M."/>
            <person name="Suzuki K.-i.T."/>
            <person name="Hayashi T."/>
            <person name="Toyoda A."/>
            <person name="Oliveira C."/>
            <person name="Osipova E."/>
            <person name="Leigh N.D."/>
            <person name="Simon A."/>
            <person name="Yun M.H."/>
        </authorList>
    </citation>
    <scope>NUCLEOTIDE SEQUENCE</scope>
    <source>
        <strain evidence="2">20211129_DDA</strain>
        <tissue evidence="2">Liver</tissue>
    </source>
</reference>
<feature type="region of interest" description="Disordered" evidence="1">
    <location>
        <begin position="50"/>
        <end position="92"/>
    </location>
</feature>
<protein>
    <submittedName>
        <fullName evidence="2">Uncharacterized protein</fullName>
    </submittedName>
</protein>
<name>A0AAV7LQF9_PLEWA</name>
<accession>A0AAV7LQF9</accession>
<organism evidence="2 3">
    <name type="scientific">Pleurodeles waltl</name>
    <name type="common">Iberian ribbed newt</name>
    <dbReference type="NCBI Taxonomy" id="8319"/>
    <lineage>
        <taxon>Eukaryota</taxon>
        <taxon>Metazoa</taxon>
        <taxon>Chordata</taxon>
        <taxon>Craniata</taxon>
        <taxon>Vertebrata</taxon>
        <taxon>Euteleostomi</taxon>
        <taxon>Amphibia</taxon>
        <taxon>Batrachia</taxon>
        <taxon>Caudata</taxon>
        <taxon>Salamandroidea</taxon>
        <taxon>Salamandridae</taxon>
        <taxon>Pleurodelinae</taxon>
        <taxon>Pleurodeles</taxon>
    </lineage>
</organism>
<evidence type="ECO:0000256" key="1">
    <source>
        <dbReference type="SAM" id="MobiDB-lite"/>
    </source>
</evidence>
<sequence>MLSLLYAQAKASLAITSPLHDPPSPPLSISRALRASSRRAAQTRLHPWLRRGEETGHVMPGRRGGPRSVRQRGEGSRRAEAARSRNPYSGVFADKTFSHWGPEVTQIRQHPGKARWPQRIAEEAVGARGARC</sequence>
<keyword evidence="3" id="KW-1185">Reference proteome</keyword>
<dbReference type="Proteomes" id="UP001066276">
    <property type="component" value="Chromosome 11"/>
</dbReference>
<gene>
    <name evidence="2" type="ORF">NDU88_006884</name>
</gene>